<feature type="domain" description="AMP-binding enzyme C-terminal" evidence="3">
    <location>
        <begin position="447"/>
        <end position="525"/>
    </location>
</feature>
<evidence type="ECO:0000313" key="5">
    <source>
        <dbReference type="Proteomes" id="UP000536909"/>
    </source>
</evidence>
<protein>
    <submittedName>
        <fullName evidence="4">2-aminobenzoate-CoA ligase</fullName>
        <ecNumber evidence="4">6.2.1.32</ecNumber>
    </submittedName>
</protein>
<dbReference type="EC" id="6.2.1.32" evidence="4"/>
<keyword evidence="5" id="KW-1185">Reference proteome</keyword>
<name>A0ABR6MUX1_9DEIO</name>
<dbReference type="RefSeq" id="WP_146719873.1">
    <property type="nucleotide sequence ID" value="NZ_BSUI01000005.1"/>
</dbReference>
<dbReference type="Gene3D" id="3.30.300.30">
    <property type="match status" value="1"/>
</dbReference>
<dbReference type="PROSITE" id="PS00455">
    <property type="entry name" value="AMP_BINDING"/>
    <property type="match status" value="1"/>
</dbReference>
<dbReference type="SUPFAM" id="SSF56801">
    <property type="entry name" value="Acetyl-CoA synthetase-like"/>
    <property type="match status" value="1"/>
</dbReference>
<dbReference type="GO" id="GO:0018860">
    <property type="term" value="F:anthranilate-CoA ligase activity"/>
    <property type="evidence" value="ECO:0007669"/>
    <property type="project" value="UniProtKB-EC"/>
</dbReference>
<reference evidence="4 5" key="1">
    <citation type="submission" date="2020-08" db="EMBL/GenBank/DDBJ databases">
        <title>Genomic Encyclopedia of Type Strains, Phase IV (KMG-IV): sequencing the most valuable type-strain genomes for metagenomic binning, comparative biology and taxonomic classification.</title>
        <authorList>
            <person name="Goeker M."/>
        </authorList>
    </citation>
    <scope>NUCLEOTIDE SEQUENCE [LARGE SCALE GENOMIC DNA]</scope>
    <source>
        <strain evidence="4 5">DSM 105434</strain>
    </source>
</reference>
<sequence>MNPSAYTDTFARDHLPPREQWPELIFDLPELQYPARLNAAVELLDRQAQQHPERVALLAEGQRWTYGELQARSNQIAHVLREDLGLVPGNRVLLHGPNTPMLAACWFAILKAGGIVVSTMPLLRAPELVKIIGKARVSHALSDASCLDTLLQAQRDAPSLTTLRSFRADGGELLALAETKPADFTPVETASDDVALIAFTSGTTGQPKGCLHFHRNLLAICDTFARHVLRASADDVFIGSPPFAFTFGLGGLLLFPLRIGASAALLENGAPPKLAEGIRTFGATVCFTAPTSYRMLAALPDPGVLRTLRKCVSAGEALPAATRELWRQVTGIELIDGIGSTELLHIFISADEEHARPGCTGQAVPGFQACVLDEEGRPLPPGQPGRLAVKGPTGCLYLDDERQKNYVQDGWNITGDTYLMDEDGYFVYQARSDDMIISSGYNIAAPEVEGALLSHPAVAECAVVGVPDELRGQVVKAYVVLNESYQPGQALTCELQTFVKAVIAPYKYPRRIEYRDALPKTATGKLQRFLLRQEPT</sequence>
<proteinExistence type="predicted"/>
<dbReference type="InterPro" id="IPR025110">
    <property type="entry name" value="AMP-bd_C"/>
</dbReference>
<dbReference type="PANTHER" id="PTHR43352:SF1">
    <property type="entry name" value="ANTHRANILATE--COA LIGASE"/>
    <property type="match status" value="1"/>
</dbReference>
<gene>
    <name evidence="4" type="ORF">HNQ10_002587</name>
</gene>
<evidence type="ECO:0000256" key="1">
    <source>
        <dbReference type="ARBA" id="ARBA00022598"/>
    </source>
</evidence>
<accession>A0ABR6MUX1</accession>
<dbReference type="Pfam" id="PF00501">
    <property type="entry name" value="AMP-binding"/>
    <property type="match status" value="1"/>
</dbReference>
<dbReference type="PANTHER" id="PTHR43352">
    <property type="entry name" value="ACETYL-COA SYNTHETASE"/>
    <property type="match status" value="1"/>
</dbReference>
<dbReference type="Pfam" id="PF13193">
    <property type="entry name" value="AMP-binding_C"/>
    <property type="match status" value="1"/>
</dbReference>
<keyword evidence="1 4" id="KW-0436">Ligase</keyword>
<evidence type="ECO:0000313" key="4">
    <source>
        <dbReference type="EMBL" id="MBB5295748.1"/>
    </source>
</evidence>
<dbReference type="InterPro" id="IPR000873">
    <property type="entry name" value="AMP-dep_synth/lig_dom"/>
</dbReference>
<feature type="domain" description="AMP-dependent synthetase/ligase" evidence="2">
    <location>
        <begin position="44"/>
        <end position="393"/>
    </location>
</feature>
<dbReference type="InterPro" id="IPR042099">
    <property type="entry name" value="ANL_N_sf"/>
</dbReference>
<organism evidence="4 5">
    <name type="scientific">Deinococcus metallilatus</name>
    <dbReference type="NCBI Taxonomy" id="1211322"/>
    <lineage>
        <taxon>Bacteria</taxon>
        <taxon>Thermotogati</taxon>
        <taxon>Deinococcota</taxon>
        <taxon>Deinococci</taxon>
        <taxon>Deinococcales</taxon>
        <taxon>Deinococcaceae</taxon>
        <taxon>Deinococcus</taxon>
    </lineage>
</organism>
<evidence type="ECO:0000259" key="2">
    <source>
        <dbReference type="Pfam" id="PF00501"/>
    </source>
</evidence>
<dbReference type="InterPro" id="IPR020845">
    <property type="entry name" value="AMP-binding_CS"/>
</dbReference>
<comment type="caution">
    <text evidence="4">The sequence shown here is derived from an EMBL/GenBank/DDBJ whole genome shotgun (WGS) entry which is preliminary data.</text>
</comment>
<dbReference type="Proteomes" id="UP000536909">
    <property type="component" value="Unassembled WGS sequence"/>
</dbReference>
<evidence type="ECO:0000259" key="3">
    <source>
        <dbReference type="Pfam" id="PF13193"/>
    </source>
</evidence>
<dbReference type="EMBL" id="JACHFV010000008">
    <property type="protein sequence ID" value="MBB5295748.1"/>
    <property type="molecule type" value="Genomic_DNA"/>
</dbReference>
<dbReference type="Gene3D" id="3.40.50.12780">
    <property type="entry name" value="N-terminal domain of ligase-like"/>
    <property type="match status" value="1"/>
</dbReference>
<dbReference type="InterPro" id="IPR045851">
    <property type="entry name" value="AMP-bd_C_sf"/>
</dbReference>